<evidence type="ECO:0000313" key="3">
    <source>
        <dbReference type="Proteomes" id="UP000015354"/>
    </source>
</evidence>
<dbReference type="EMBL" id="ATMH01006394">
    <property type="protein sequence ID" value="EPY25953.1"/>
    <property type="molecule type" value="Genomic_DNA"/>
</dbReference>
<gene>
    <name evidence="2" type="ORF">STCU_06394</name>
</gene>
<keyword evidence="3" id="KW-1185">Reference proteome</keyword>
<dbReference type="Proteomes" id="UP000015354">
    <property type="component" value="Unassembled WGS sequence"/>
</dbReference>
<accession>S9UAH1</accession>
<feature type="region of interest" description="Disordered" evidence="1">
    <location>
        <begin position="276"/>
        <end position="299"/>
    </location>
</feature>
<evidence type="ECO:0000256" key="1">
    <source>
        <dbReference type="SAM" id="MobiDB-lite"/>
    </source>
</evidence>
<dbReference type="AlphaFoldDB" id="S9UAH1"/>
<protein>
    <submittedName>
        <fullName evidence="2">Uncharacterized protein</fullName>
    </submittedName>
</protein>
<evidence type="ECO:0000313" key="2">
    <source>
        <dbReference type="EMBL" id="EPY25953.1"/>
    </source>
</evidence>
<reference evidence="2 3" key="1">
    <citation type="journal article" date="2013" name="PLoS ONE">
        <title>Predicting the Proteins of Angomonas deanei, Strigomonas culicis and Their Respective Endosymbionts Reveals New Aspects of the Trypanosomatidae Family.</title>
        <authorList>
            <person name="Motta M.C."/>
            <person name="Martins A.C."/>
            <person name="de Souza S.S."/>
            <person name="Catta-Preta C.M."/>
            <person name="Silva R."/>
            <person name="Klein C.C."/>
            <person name="de Almeida L.G."/>
            <person name="de Lima Cunha O."/>
            <person name="Ciapina L.P."/>
            <person name="Brocchi M."/>
            <person name="Colabardini A.C."/>
            <person name="de Araujo Lima B."/>
            <person name="Machado C.R."/>
            <person name="de Almeida Soares C.M."/>
            <person name="Probst C.M."/>
            <person name="de Menezes C.B."/>
            <person name="Thompson C.E."/>
            <person name="Bartholomeu D.C."/>
            <person name="Gradia D.F."/>
            <person name="Pavoni D.P."/>
            <person name="Grisard E.C."/>
            <person name="Fantinatti-Garboggini F."/>
            <person name="Marchini F.K."/>
            <person name="Rodrigues-Luiz G.F."/>
            <person name="Wagner G."/>
            <person name="Goldman G.H."/>
            <person name="Fietto J.L."/>
            <person name="Elias M.C."/>
            <person name="Goldman M.H."/>
            <person name="Sagot M.F."/>
            <person name="Pereira M."/>
            <person name="Stoco P.H."/>
            <person name="de Mendonca-Neto R.P."/>
            <person name="Teixeira S.M."/>
            <person name="Maciel T.E."/>
            <person name="de Oliveira Mendes T.A."/>
            <person name="Urmenyi T.P."/>
            <person name="de Souza W."/>
            <person name="Schenkman S."/>
            <person name="de Vasconcelos A.T."/>
        </authorList>
    </citation>
    <scope>NUCLEOTIDE SEQUENCE [LARGE SCALE GENOMIC DNA]</scope>
</reference>
<proteinExistence type="predicted"/>
<dbReference type="OrthoDB" id="274950at2759"/>
<comment type="caution">
    <text evidence="2">The sequence shown here is derived from an EMBL/GenBank/DDBJ whole genome shotgun (WGS) entry which is preliminary data.</text>
</comment>
<sequence>MDSNYREPTGNATPTCLAILSVPPKAVMRKKGYDPAEVMRYNGSEAHPLAKWTTRGLPNGSTYKMAVSELEKANSERWGLLRARLNFTDGRFELYARANPEDRDSFALVKTYDPNEVFHNEALERTQQGRSDLAPRLKHTANDRGHQFVKDRPSSFAPEVMYKDCPPPVESQAGYAFMPMSYNAYLVKPKDEPQGARKTLSNFMQNSTDYRPRSYRREGEEDNRHCHCAEVYQVGDYTLDLARQTDTVDHRNYRTVKNFTATGDLKANSSIVGKRNVKKPQLMSSTSGAAVTDREVPNA</sequence>
<name>S9UAH1_9TRYP</name>
<organism evidence="2 3">
    <name type="scientific">Strigomonas culicis</name>
    <dbReference type="NCBI Taxonomy" id="28005"/>
    <lineage>
        <taxon>Eukaryota</taxon>
        <taxon>Discoba</taxon>
        <taxon>Euglenozoa</taxon>
        <taxon>Kinetoplastea</taxon>
        <taxon>Metakinetoplastina</taxon>
        <taxon>Trypanosomatida</taxon>
        <taxon>Trypanosomatidae</taxon>
        <taxon>Strigomonadinae</taxon>
        <taxon>Strigomonas</taxon>
    </lineage>
</organism>